<accession>A0A4Z1HY43</accession>
<protein>
    <submittedName>
        <fullName evidence="3">Uncharacterized protein</fullName>
    </submittedName>
</protein>
<evidence type="ECO:0000313" key="3">
    <source>
        <dbReference type="EMBL" id="TGO54016.1"/>
    </source>
</evidence>
<dbReference type="Proteomes" id="UP000297527">
    <property type="component" value="Unassembled WGS sequence"/>
</dbReference>
<keyword evidence="1" id="KW-0175">Coiled coil</keyword>
<evidence type="ECO:0000256" key="2">
    <source>
        <dbReference type="SAM" id="MobiDB-lite"/>
    </source>
</evidence>
<feature type="compositionally biased region" description="Polar residues" evidence="2">
    <location>
        <begin position="1"/>
        <end position="10"/>
    </location>
</feature>
<comment type="caution">
    <text evidence="3">The sequence shown here is derived from an EMBL/GenBank/DDBJ whole genome shotgun (WGS) entry which is preliminary data.</text>
</comment>
<evidence type="ECO:0000256" key="1">
    <source>
        <dbReference type="SAM" id="Coils"/>
    </source>
</evidence>
<keyword evidence="4" id="KW-1185">Reference proteome</keyword>
<reference evidence="3 4" key="1">
    <citation type="submission" date="2017-12" db="EMBL/GenBank/DDBJ databases">
        <title>Comparative genomics of Botrytis spp.</title>
        <authorList>
            <person name="Valero-Jimenez C.A."/>
            <person name="Tapia P."/>
            <person name="Veloso J."/>
            <person name="Silva-Moreno E."/>
            <person name="Staats M."/>
            <person name="Valdes J.H."/>
            <person name="Van Kan J.A.L."/>
        </authorList>
    </citation>
    <scope>NUCLEOTIDE SEQUENCE [LARGE SCALE GENOMIC DNA]</scope>
    <source>
        <strain evidence="3 4">MUCL11595</strain>
    </source>
</reference>
<feature type="region of interest" description="Disordered" evidence="2">
    <location>
        <begin position="279"/>
        <end position="302"/>
    </location>
</feature>
<name>A0A4Z1HY43_9HELO</name>
<evidence type="ECO:0000313" key="4">
    <source>
        <dbReference type="Proteomes" id="UP000297527"/>
    </source>
</evidence>
<dbReference type="OrthoDB" id="3565353at2759"/>
<dbReference type="AlphaFoldDB" id="A0A4Z1HY43"/>
<feature type="compositionally biased region" description="Polar residues" evidence="2">
    <location>
        <begin position="279"/>
        <end position="295"/>
    </location>
</feature>
<feature type="coiled-coil region" evidence="1">
    <location>
        <begin position="188"/>
        <end position="268"/>
    </location>
</feature>
<proteinExistence type="predicted"/>
<organism evidence="3 4">
    <name type="scientific">Botryotinia convoluta</name>
    <dbReference type="NCBI Taxonomy" id="54673"/>
    <lineage>
        <taxon>Eukaryota</taxon>
        <taxon>Fungi</taxon>
        <taxon>Dikarya</taxon>
        <taxon>Ascomycota</taxon>
        <taxon>Pezizomycotina</taxon>
        <taxon>Leotiomycetes</taxon>
        <taxon>Helotiales</taxon>
        <taxon>Sclerotiniaceae</taxon>
        <taxon>Botryotinia</taxon>
    </lineage>
</organism>
<gene>
    <name evidence="3" type="ORF">BCON_0114g00280</name>
</gene>
<dbReference type="EMBL" id="PQXN01000114">
    <property type="protein sequence ID" value="TGO54016.1"/>
    <property type="molecule type" value="Genomic_DNA"/>
</dbReference>
<feature type="region of interest" description="Disordered" evidence="2">
    <location>
        <begin position="1"/>
        <end position="71"/>
    </location>
</feature>
<sequence>MASNINSGSDQVERRVTRSGQVPTVRNPSENRRNRNSQVAAVAVADEGENETPAPRSRASRTVPRSQRDTRDAFTRIIAPALQLDRYKVELESAGQELMKEIKDLNFEEDYGVGGEVRNREKGIGNGKKILEASRQAVTWIESQIKSHNSMTEKRAEKMKKYQQFLSTLSVDVQIMLERLLVERQGHIIDLIRKNEELLKQFKNEENIETEAISNLRKQYEQSLYRNEEISKQKGRVDGELVQSREECQRLRLEKDVLFRENEELKNAALVSEQVIQQPREQLPAHQSPSHTPGINQPPRFEESNPTILQAQFGRFRTKPPPANVAPPSYKFLVSGGVEGGVTTMNVPPALNQMMMDQITEWLKSIKGTNWFQVTLVSRSRCVEVRVKNISQARAPSSSDDGDKFACKHCRDRHLLCVLVGDDGPVIAPLPLEQRAEGSTPRAPDYYISGHLHRSGSSPGLNSSVGIQPPSVQGQFGSFRLEKMVQ</sequence>